<name>A0ACB9A7L4_9ASTR</name>
<sequence>MELDEEVDRRLVAKRLESRLIREFVAVIIIDEDRDGLGERLLWRLVLFLDTLLFVSMALVARATPILTVDEGKIIVLPTTRSQNELFILFKEKRLGVLAQREQNEGDYAVSELYESKVEKKEDDDAFDVGEETEKEDLLELECYKALTHHRTEEDFGLDTLEEEENFCQKIKINF</sequence>
<accession>A0ACB9A7L4</accession>
<protein>
    <submittedName>
        <fullName evidence="1">Uncharacterized protein</fullName>
    </submittedName>
</protein>
<gene>
    <name evidence="1" type="ORF">L1987_76232</name>
</gene>
<evidence type="ECO:0000313" key="2">
    <source>
        <dbReference type="Proteomes" id="UP001056120"/>
    </source>
</evidence>
<comment type="caution">
    <text evidence="1">The sequence shown here is derived from an EMBL/GenBank/DDBJ whole genome shotgun (WGS) entry which is preliminary data.</text>
</comment>
<dbReference type="EMBL" id="CM042042">
    <property type="protein sequence ID" value="KAI3705981.1"/>
    <property type="molecule type" value="Genomic_DNA"/>
</dbReference>
<proteinExistence type="predicted"/>
<reference evidence="2" key="1">
    <citation type="journal article" date="2022" name="Mol. Ecol. Resour.">
        <title>The genomes of chicory, endive, great burdock and yacon provide insights into Asteraceae palaeo-polyploidization history and plant inulin production.</title>
        <authorList>
            <person name="Fan W."/>
            <person name="Wang S."/>
            <person name="Wang H."/>
            <person name="Wang A."/>
            <person name="Jiang F."/>
            <person name="Liu H."/>
            <person name="Zhao H."/>
            <person name="Xu D."/>
            <person name="Zhang Y."/>
        </authorList>
    </citation>
    <scope>NUCLEOTIDE SEQUENCE [LARGE SCALE GENOMIC DNA]</scope>
    <source>
        <strain evidence="2">cv. Yunnan</strain>
    </source>
</reference>
<organism evidence="1 2">
    <name type="scientific">Smallanthus sonchifolius</name>
    <dbReference type="NCBI Taxonomy" id="185202"/>
    <lineage>
        <taxon>Eukaryota</taxon>
        <taxon>Viridiplantae</taxon>
        <taxon>Streptophyta</taxon>
        <taxon>Embryophyta</taxon>
        <taxon>Tracheophyta</taxon>
        <taxon>Spermatophyta</taxon>
        <taxon>Magnoliopsida</taxon>
        <taxon>eudicotyledons</taxon>
        <taxon>Gunneridae</taxon>
        <taxon>Pentapetalae</taxon>
        <taxon>asterids</taxon>
        <taxon>campanulids</taxon>
        <taxon>Asterales</taxon>
        <taxon>Asteraceae</taxon>
        <taxon>Asteroideae</taxon>
        <taxon>Heliantheae alliance</taxon>
        <taxon>Millerieae</taxon>
        <taxon>Smallanthus</taxon>
    </lineage>
</organism>
<keyword evidence="2" id="KW-1185">Reference proteome</keyword>
<reference evidence="1 2" key="2">
    <citation type="journal article" date="2022" name="Mol. Ecol. Resour.">
        <title>The genomes of chicory, endive, great burdock and yacon provide insights into Asteraceae paleo-polyploidization history and plant inulin production.</title>
        <authorList>
            <person name="Fan W."/>
            <person name="Wang S."/>
            <person name="Wang H."/>
            <person name="Wang A."/>
            <person name="Jiang F."/>
            <person name="Liu H."/>
            <person name="Zhao H."/>
            <person name="Xu D."/>
            <person name="Zhang Y."/>
        </authorList>
    </citation>
    <scope>NUCLEOTIDE SEQUENCE [LARGE SCALE GENOMIC DNA]</scope>
    <source>
        <strain evidence="2">cv. Yunnan</strain>
        <tissue evidence="1">Leaves</tissue>
    </source>
</reference>
<dbReference type="Proteomes" id="UP001056120">
    <property type="component" value="Linkage Group LG25"/>
</dbReference>
<evidence type="ECO:0000313" key="1">
    <source>
        <dbReference type="EMBL" id="KAI3705981.1"/>
    </source>
</evidence>